<proteinExistence type="predicted"/>
<dbReference type="SUPFAM" id="SSF53328">
    <property type="entry name" value="Formyltransferase"/>
    <property type="match status" value="1"/>
</dbReference>
<dbReference type="KEGG" id="lau:G293_04430"/>
<gene>
    <name evidence="5" type="ORF">G293_04430</name>
</gene>
<keyword evidence="1" id="KW-0554">One-carbon metabolism</keyword>
<dbReference type="GO" id="GO:0008864">
    <property type="term" value="F:formyltetrahydrofolate deformylase activity"/>
    <property type="evidence" value="ECO:0007669"/>
    <property type="project" value="UniProtKB-UniRule"/>
</dbReference>
<dbReference type="STRING" id="1277257.G293_04430"/>
<evidence type="ECO:0000256" key="1">
    <source>
        <dbReference type="ARBA" id="ARBA00022563"/>
    </source>
</evidence>
<dbReference type="InterPro" id="IPR045865">
    <property type="entry name" value="ACT-like_dom_sf"/>
</dbReference>
<dbReference type="NCBIfam" id="TIGR00655">
    <property type="entry name" value="PurU"/>
    <property type="match status" value="1"/>
</dbReference>
<keyword evidence="2" id="KW-0378">Hydrolase</keyword>
<evidence type="ECO:0000313" key="5">
    <source>
        <dbReference type="EMBL" id="AKK20501.1"/>
    </source>
</evidence>
<dbReference type="PIRSF" id="PIRSF036480">
    <property type="entry name" value="FormyFH4_hydr"/>
    <property type="match status" value="1"/>
</dbReference>
<evidence type="ECO:0000256" key="3">
    <source>
        <dbReference type="NCBIfam" id="TIGR00655"/>
    </source>
</evidence>
<dbReference type="InterPro" id="IPR044074">
    <property type="entry name" value="PurU_ACT"/>
</dbReference>
<protein>
    <recommendedName>
        <fullName evidence="3">Formyltetrahydrofolate deformylase</fullName>
        <ecNumber evidence="3">3.5.1.10</ecNumber>
    </recommendedName>
</protein>
<keyword evidence="6" id="KW-1185">Reference proteome</keyword>
<dbReference type="InterPro" id="IPR036477">
    <property type="entry name" value="Formyl_transf_N_sf"/>
</dbReference>
<evidence type="ECO:0000313" key="6">
    <source>
        <dbReference type="Proteomes" id="UP000035503"/>
    </source>
</evidence>
<dbReference type="GO" id="GO:0006730">
    <property type="term" value="P:one-carbon metabolic process"/>
    <property type="evidence" value="ECO:0007669"/>
    <property type="project" value="UniProtKB-KW"/>
</dbReference>
<dbReference type="EC" id="3.5.1.10" evidence="3"/>
<dbReference type="PANTHER" id="PTHR42706">
    <property type="entry name" value="FORMYLTETRAHYDROFOLATE DEFORMYLASE"/>
    <property type="match status" value="1"/>
</dbReference>
<evidence type="ECO:0000256" key="2">
    <source>
        <dbReference type="ARBA" id="ARBA00022801"/>
    </source>
</evidence>
<accession>A0A0G3I3Q9</accession>
<dbReference type="GO" id="GO:0006189">
    <property type="term" value="P:'de novo' IMP biosynthetic process"/>
    <property type="evidence" value="ECO:0007669"/>
    <property type="project" value="InterPro"/>
</dbReference>
<dbReference type="Pfam" id="PF00551">
    <property type="entry name" value="Formyl_trans_N"/>
    <property type="match status" value="1"/>
</dbReference>
<dbReference type="Proteomes" id="UP000035503">
    <property type="component" value="Chromosome"/>
</dbReference>
<sequence length="274" mass="31764">MPVISRYLVKKDCNILCLSQFDDLDTRFFFLRVNFTFKNNTSIENFLDDFQPIIQQFSMKFSIRNAKKAVKTLILVSRLYHCLHDLLYRWNMGTLNLNIIGVVSNHLLHKQMVENYHIPFHYIPVTQKTRIQSEKKLIEIIDKHNVGLIVLARYMQIISDQLCSKMAGRIINVHHSFLPSFKGAHPYKQAYEYGVKIIGATAHYVTSELDAGPIIAQDVKHITHAQNVEDYSKIGKKIEAKVLTSAVTAHIQHRVFINKRKTIVFPDHPNNYSE</sequence>
<dbReference type="CDD" id="cd04875">
    <property type="entry name" value="ACT_F4HF-DF"/>
    <property type="match status" value="1"/>
</dbReference>
<dbReference type="EMBL" id="CP004021">
    <property type="protein sequence ID" value="AKK20501.1"/>
    <property type="molecule type" value="Genomic_DNA"/>
</dbReference>
<reference evidence="5 6" key="1">
    <citation type="journal article" date="2015" name="Genome Announc.">
        <title>Complete Genome Sequence of 'Candidatus Liberibacter africanus,' a Bacterium Associated with Citrus Huanglongbing.</title>
        <authorList>
            <person name="Lin H."/>
            <person name="Pietersen G."/>
            <person name="Han C."/>
            <person name="Read D.A."/>
            <person name="Lou B."/>
            <person name="Gupta G."/>
            <person name="Civerolo E.L."/>
        </authorList>
    </citation>
    <scope>NUCLEOTIDE SEQUENCE [LARGE SCALE GENOMIC DNA]</scope>
    <source>
        <strain evidence="5 6">PTSAPSY</strain>
    </source>
</reference>
<dbReference type="NCBIfam" id="NF004684">
    <property type="entry name" value="PRK06027.1"/>
    <property type="match status" value="1"/>
</dbReference>
<dbReference type="SUPFAM" id="SSF55021">
    <property type="entry name" value="ACT-like"/>
    <property type="match status" value="1"/>
</dbReference>
<evidence type="ECO:0000259" key="4">
    <source>
        <dbReference type="Pfam" id="PF00551"/>
    </source>
</evidence>
<dbReference type="InterPro" id="IPR002376">
    <property type="entry name" value="Formyl_transf_N"/>
</dbReference>
<dbReference type="PATRIC" id="fig|1277257.4.peg.958"/>
<dbReference type="Gene3D" id="3.30.70.260">
    <property type="match status" value="1"/>
</dbReference>
<dbReference type="PRINTS" id="PR01575">
    <property type="entry name" value="FFH4HYDRLASE"/>
</dbReference>
<dbReference type="InterPro" id="IPR004810">
    <property type="entry name" value="PurU"/>
</dbReference>
<name>A0A0G3I3Q9_LIBAF</name>
<dbReference type="AlphaFoldDB" id="A0A0G3I3Q9"/>
<dbReference type="PANTHER" id="PTHR42706:SF1">
    <property type="entry name" value="FORMYLTETRAHYDROFOLATE DEFORMYLASE 2, MITOCHONDRIAL"/>
    <property type="match status" value="1"/>
</dbReference>
<organism evidence="5 6">
    <name type="scientific">Candidatus Liberibacter africanus PTSAPSY</name>
    <dbReference type="NCBI Taxonomy" id="1277257"/>
    <lineage>
        <taxon>Bacteria</taxon>
        <taxon>Pseudomonadati</taxon>
        <taxon>Pseudomonadota</taxon>
        <taxon>Alphaproteobacteria</taxon>
        <taxon>Hyphomicrobiales</taxon>
        <taxon>Rhizobiaceae</taxon>
        <taxon>Liberibacter</taxon>
    </lineage>
</organism>
<feature type="domain" description="Formyl transferase N-terminal" evidence="4">
    <location>
        <begin position="71"/>
        <end position="247"/>
    </location>
</feature>
<dbReference type="Gene3D" id="3.40.50.170">
    <property type="entry name" value="Formyl transferase, N-terminal domain"/>
    <property type="match status" value="1"/>
</dbReference>